<name>A0ABM1B900_LIMPO</name>
<keyword evidence="4" id="KW-0472">Membrane</keyword>
<dbReference type="Gene3D" id="3.80.10.10">
    <property type="entry name" value="Ribonuclease Inhibitor"/>
    <property type="match status" value="1"/>
</dbReference>
<accession>A0ABM1B900</accession>
<dbReference type="SMART" id="SM00082">
    <property type="entry name" value="LRRCT"/>
    <property type="match status" value="1"/>
</dbReference>
<feature type="transmembrane region" description="Helical" evidence="4">
    <location>
        <begin position="366"/>
        <end position="387"/>
    </location>
</feature>
<dbReference type="InterPro" id="IPR003591">
    <property type="entry name" value="Leu-rich_rpt_typical-subtyp"/>
</dbReference>
<dbReference type="PANTHER" id="PTHR24364:SF18">
    <property type="entry name" value="LP06937P"/>
    <property type="match status" value="1"/>
</dbReference>
<dbReference type="GeneID" id="106461929"/>
<dbReference type="PROSITE" id="PS51450">
    <property type="entry name" value="LRR"/>
    <property type="match status" value="1"/>
</dbReference>
<dbReference type="Proteomes" id="UP000694941">
    <property type="component" value="Unplaced"/>
</dbReference>
<dbReference type="SUPFAM" id="SSF52058">
    <property type="entry name" value="L domain-like"/>
    <property type="match status" value="1"/>
</dbReference>
<evidence type="ECO:0000313" key="6">
    <source>
        <dbReference type="Proteomes" id="UP000694941"/>
    </source>
</evidence>
<feature type="domain" description="LRRCT" evidence="5">
    <location>
        <begin position="300"/>
        <end position="354"/>
    </location>
</feature>
<dbReference type="InterPro" id="IPR001611">
    <property type="entry name" value="Leu-rich_rpt"/>
</dbReference>
<keyword evidence="4" id="KW-1133">Transmembrane helix</keyword>
<organism evidence="6 7">
    <name type="scientific">Limulus polyphemus</name>
    <name type="common">Atlantic horseshoe crab</name>
    <dbReference type="NCBI Taxonomy" id="6850"/>
    <lineage>
        <taxon>Eukaryota</taxon>
        <taxon>Metazoa</taxon>
        <taxon>Ecdysozoa</taxon>
        <taxon>Arthropoda</taxon>
        <taxon>Chelicerata</taxon>
        <taxon>Merostomata</taxon>
        <taxon>Xiphosura</taxon>
        <taxon>Limulidae</taxon>
        <taxon>Limulus</taxon>
    </lineage>
</organism>
<evidence type="ECO:0000313" key="7">
    <source>
        <dbReference type="RefSeq" id="XP_013777248.1"/>
    </source>
</evidence>
<protein>
    <submittedName>
        <fullName evidence="7">Trophoblast glycoprotein-like isoform X1</fullName>
    </submittedName>
</protein>
<evidence type="ECO:0000256" key="3">
    <source>
        <dbReference type="ARBA" id="ARBA00022737"/>
    </source>
</evidence>
<dbReference type="InterPro" id="IPR032675">
    <property type="entry name" value="LRR_dom_sf"/>
</dbReference>
<keyword evidence="6" id="KW-1185">Reference proteome</keyword>
<gene>
    <name evidence="7" type="primary">LOC106461929</name>
</gene>
<dbReference type="SMART" id="SM00369">
    <property type="entry name" value="LRR_TYP"/>
    <property type="match status" value="3"/>
</dbReference>
<proteinExistence type="predicted"/>
<reference evidence="7" key="1">
    <citation type="submission" date="2025-08" db="UniProtKB">
        <authorList>
            <consortium name="RefSeq"/>
        </authorList>
    </citation>
    <scope>IDENTIFICATION</scope>
    <source>
        <tissue evidence="7">Muscle</tissue>
    </source>
</reference>
<evidence type="ECO:0000256" key="4">
    <source>
        <dbReference type="SAM" id="Phobius"/>
    </source>
</evidence>
<dbReference type="PANTHER" id="PTHR24364">
    <property type="entry name" value="LP06937P"/>
    <property type="match status" value="1"/>
</dbReference>
<dbReference type="InterPro" id="IPR000483">
    <property type="entry name" value="Cys-rich_flank_reg_C"/>
</dbReference>
<keyword evidence="3" id="KW-0677">Repeat</keyword>
<keyword evidence="2" id="KW-0732">Signal</keyword>
<keyword evidence="1" id="KW-0433">Leucine-rich repeat</keyword>
<dbReference type="InterPro" id="IPR052286">
    <property type="entry name" value="Wnt_signaling_inhibitor"/>
</dbReference>
<evidence type="ECO:0000259" key="5">
    <source>
        <dbReference type="SMART" id="SM00082"/>
    </source>
</evidence>
<evidence type="ECO:0000256" key="2">
    <source>
        <dbReference type="ARBA" id="ARBA00022729"/>
    </source>
</evidence>
<dbReference type="RefSeq" id="XP_013777248.1">
    <property type="nucleotide sequence ID" value="XM_013921794.2"/>
</dbReference>
<keyword evidence="4" id="KW-0812">Transmembrane</keyword>
<sequence length="423" mass="48207">MCSSAYTMAALQTQGGPRNLVQALGLATVTLFLCGNCPFVHCEMSELKNVSSSHKSRLPSVCPAEFQGKCHCGEVPYGPQGKLTYVTNCTNTNFTDAVMLKELPLETEVLIFTGNHIPDLPFNVFGTAAFYSRLHIIDMSNNHIQSIKGKTFHHVKFVKKLVLNDNDLYIVSKDEHPRMFKNFYNLEELHLKNAFTEKVSNYLYNLEVAFQDSQLDNLRVLNLEQNEFSSILNENFFCSMPSLTEIHVGGNRMKDFRLNSTCLPRLNLVDLSNNNIQGLKNSTMHLLDAVPGLEVNLTGNPFECDCHLVDMYRWLATTKTRVTGKERFQCVTGFPPKNVRKLISHVPLYDLECPLKRTDFHGHLSASYGVMVLIIVICVVMVSLLVYRHRWAIYEFARSWSQPIRNKMKYSSLDKREEAEMEV</sequence>
<evidence type="ECO:0000256" key="1">
    <source>
        <dbReference type="ARBA" id="ARBA00022614"/>
    </source>
</evidence>